<dbReference type="PROSITE" id="PS51257">
    <property type="entry name" value="PROKAR_LIPOPROTEIN"/>
    <property type="match status" value="1"/>
</dbReference>
<feature type="chain" id="PRO_5046860887" evidence="2">
    <location>
        <begin position="19"/>
        <end position="326"/>
    </location>
</feature>
<keyword evidence="3" id="KW-0808">Transferase</keyword>
<reference evidence="3" key="1">
    <citation type="submission" date="2022-07" db="EMBL/GenBank/DDBJ databases">
        <title>Tahibacter sp., a new gammaproteobacterium isolated from the silt sample collected at pig farm.</title>
        <authorList>
            <person name="Chen H."/>
        </authorList>
    </citation>
    <scope>NUCLEOTIDE SEQUENCE</scope>
    <source>
        <strain evidence="3">P2K</strain>
    </source>
</reference>
<dbReference type="GO" id="GO:0008168">
    <property type="term" value="F:methyltransferase activity"/>
    <property type="evidence" value="ECO:0007669"/>
    <property type="project" value="UniProtKB-KW"/>
</dbReference>
<protein>
    <submittedName>
        <fullName evidence="3">Methyltransferase</fullName>
    </submittedName>
</protein>
<dbReference type="InterPro" id="IPR029063">
    <property type="entry name" value="SAM-dependent_MTases_sf"/>
</dbReference>
<dbReference type="PIRSF" id="PIRSF031679">
    <property type="entry name" value="Mtase_Alr7345_prd"/>
    <property type="match status" value="1"/>
</dbReference>
<keyword evidence="4" id="KW-1185">Reference proteome</keyword>
<dbReference type="RefSeq" id="WP_255914795.1">
    <property type="nucleotide sequence ID" value="NZ_JANFQO010000011.1"/>
</dbReference>
<feature type="compositionally biased region" description="Low complexity" evidence="1">
    <location>
        <begin position="35"/>
        <end position="47"/>
    </location>
</feature>
<dbReference type="Proteomes" id="UP001165498">
    <property type="component" value="Unassembled WGS sequence"/>
</dbReference>
<gene>
    <name evidence="3" type="ORF">NM961_12870</name>
</gene>
<evidence type="ECO:0000256" key="1">
    <source>
        <dbReference type="SAM" id="MobiDB-lite"/>
    </source>
</evidence>
<sequence length="326" mass="34447">MQKLALPFALTLVLAACGGNNEPAKPAAPEPAKPAAPAAAPATPAPTVAPEVAAWEKRMDEVLAGSWRSDANKARDAHRHPRETLAFFGLKPGQVVIEVTPGGGWYTEILAPLEKGVGRLAVALVDSESASSEGTKNYLAKSNAALQEKLAGDKERYGEVEVRQFAQGLPKFGDSNSADVVLTFRNVHNFMNWNSDKALFQAAFDVLKPGGVLGVTDHRAAPGSDIQKIKDSGYIPEEYVIKLATDAGFVLEAKSEINANPKDTKDYEKGVWTLPPSLALGDKDKEKYVAIGESDRMTLKFVKPAGTAAAPAAAPAPAPAAAPVKE</sequence>
<feature type="signal peptide" evidence="2">
    <location>
        <begin position="1"/>
        <end position="18"/>
    </location>
</feature>
<dbReference type="EMBL" id="JANFQO010000011">
    <property type="protein sequence ID" value="MCQ4165604.1"/>
    <property type="molecule type" value="Genomic_DNA"/>
</dbReference>
<accession>A0ABT1QTK4</accession>
<feature type="region of interest" description="Disordered" evidence="1">
    <location>
        <begin position="23"/>
        <end position="47"/>
    </location>
</feature>
<proteinExistence type="predicted"/>
<dbReference type="InterPro" id="IPR016980">
    <property type="entry name" value="S-AdoMet-dep_MeTrfase_Alr7345"/>
</dbReference>
<dbReference type="SUPFAM" id="SSF53335">
    <property type="entry name" value="S-adenosyl-L-methionine-dependent methyltransferases"/>
    <property type="match status" value="1"/>
</dbReference>
<organism evidence="3 4">
    <name type="scientific">Tahibacter harae</name>
    <dbReference type="NCBI Taxonomy" id="2963937"/>
    <lineage>
        <taxon>Bacteria</taxon>
        <taxon>Pseudomonadati</taxon>
        <taxon>Pseudomonadota</taxon>
        <taxon>Gammaproteobacteria</taxon>
        <taxon>Lysobacterales</taxon>
        <taxon>Rhodanobacteraceae</taxon>
        <taxon>Tahibacter</taxon>
    </lineage>
</organism>
<dbReference type="GO" id="GO:0032259">
    <property type="term" value="P:methylation"/>
    <property type="evidence" value="ECO:0007669"/>
    <property type="project" value="UniProtKB-KW"/>
</dbReference>
<evidence type="ECO:0000313" key="3">
    <source>
        <dbReference type="EMBL" id="MCQ4165604.1"/>
    </source>
</evidence>
<evidence type="ECO:0000313" key="4">
    <source>
        <dbReference type="Proteomes" id="UP001165498"/>
    </source>
</evidence>
<evidence type="ECO:0000256" key="2">
    <source>
        <dbReference type="SAM" id="SignalP"/>
    </source>
</evidence>
<comment type="caution">
    <text evidence="3">The sequence shown here is derived from an EMBL/GenBank/DDBJ whole genome shotgun (WGS) entry which is preliminary data.</text>
</comment>
<name>A0ABT1QTK4_9GAMM</name>
<keyword evidence="3" id="KW-0489">Methyltransferase</keyword>
<dbReference type="Gene3D" id="3.40.50.150">
    <property type="entry name" value="Vaccinia Virus protein VP39"/>
    <property type="match status" value="1"/>
</dbReference>
<keyword evidence="2" id="KW-0732">Signal</keyword>